<gene>
    <name evidence="2" type="ORF">Ade02nite_42850</name>
</gene>
<dbReference type="SUPFAM" id="SSF54593">
    <property type="entry name" value="Glyoxalase/Bleomycin resistance protein/Dihydroxybiphenyl dioxygenase"/>
    <property type="match status" value="1"/>
</dbReference>
<evidence type="ECO:0000313" key="2">
    <source>
        <dbReference type="EMBL" id="GID75644.1"/>
    </source>
</evidence>
<dbReference type="InterPro" id="IPR029068">
    <property type="entry name" value="Glyas_Bleomycin-R_OHBP_Dase"/>
</dbReference>
<feature type="domain" description="VOC" evidence="1">
    <location>
        <begin position="4"/>
        <end position="134"/>
    </location>
</feature>
<dbReference type="PANTHER" id="PTHR36437:SF2">
    <property type="entry name" value="GLYOXALASE_BLEOMYCIN RESISTANCE PROTEIN_DIOXYGENASE"/>
    <property type="match status" value="1"/>
</dbReference>
<dbReference type="InterPro" id="IPR004360">
    <property type="entry name" value="Glyas_Fos-R_dOase_dom"/>
</dbReference>
<dbReference type="Pfam" id="PF00903">
    <property type="entry name" value="Glyoxalase"/>
    <property type="match status" value="1"/>
</dbReference>
<dbReference type="Gene3D" id="3.10.180.10">
    <property type="entry name" value="2,3-Dihydroxybiphenyl 1,2-Dioxygenase, domain 1"/>
    <property type="match status" value="1"/>
</dbReference>
<dbReference type="Proteomes" id="UP000609879">
    <property type="component" value="Unassembled WGS sequence"/>
</dbReference>
<evidence type="ECO:0000259" key="1">
    <source>
        <dbReference type="PROSITE" id="PS51819"/>
    </source>
</evidence>
<sequence>MITKLNVTSIYVHDKDEALKFYVDMLGLEKGNDVQQGDYRWLTVRVPGADGTEISLEQPGPPLHDEATAEQLRELIAKGALNGIVLNSDDVRGLYESLKAQGFSDFTQEPTAHFYGTDMGLRDPSGNAVRILQQGQEQNA</sequence>
<dbReference type="EMBL" id="BOMI01000082">
    <property type="protein sequence ID" value="GID75644.1"/>
    <property type="molecule type" value="Genomic_DNA"/>
</dbReference>
<proteinExistence type="predicted"/>
<evidence type="ECO:0000313" key="3">
    <source>
        <dbReference type="Proteomes" id="UP000609879"/>
    </source>
</evidence>
<dbReference type="GO" id="GO:0016829">
    <property type="term" value="F:lyase activity"/>
    <property type="evidence" value="ECO:0007669"/>
    <property type="project" value="UniProtKB-KW"/>
</dbReference>
<name>A0ABQ3Y6N5_9ACTN</name>
<dbReference type="PANTHER" id="PTHR36437">
    <property type="entry name" value="GLYOXALASE/BLEOMYCIN RESISTANCE PROTEIN/DIOXYGENASE"/>
    <property type="match status" value="1"/>
</dbReference>
<keyword evidence="3" id="KW-1185">Reference proteome</keyword>
<dbReference type="InterPro" id="IPR037523">
    <property type="entry name" value="VOC_core"/>
</dbReference>
<comment type="caution">
    <text evidence="2">The sequence shown here is derived from an EMBL/GenBank/DDBJ whole genome shotgun (WGS) entry which is preliminary data.</text>
</comment>
<organism evidence="2 3">
    <name type="scientific">Paractinoplanes deccanensis</name>
    <dbReference type="NCBI Taxonomy" id="113561"/>
    <lineage>
        <taxon>Bacteria</taxon>
        <taxon>Bacillati</taxon>
        <taxon>Actinomycetota</taxon>
        <taxon>Actinomycetes</taxon>
        <taxon>Micromonosporales</taxon>
        <taxon>Micromonosporaceae</taxon>
        <taxon>Paractinoplanes</taxon>
    </lineage>
</organism>
<dbReference type="PROSITE" id="PS51819">
    <property type="entry name" value="VOC"/>
    <property type="match status" value="1"/>
</dbReference>
<reference evidence="2 3" key="1">
    <citation type="submission" date="2021-01" db="EMBL/GenBank/DDBJ databases">
        <title>Whole genome shotgun sequence of Actinoplanes deccanensis NBRC 13994.</title>
        <authorList>
            <person name="Komaki H."/>
            <person name="Tamura T."/>
        </authorList>
    </citation>
    <scope>NUCLEOTIDE SEQUENCE [LARGE SCALE GENOMIC DNA]</scope>
    <source>
        <strain evidence="2 3">NBRC 13994</strain>
    </source>
</reference>
<accession>A0ABQ3Y6N5</accession>
<dbReference type="RefSeq" id="WP_203766393.1">
    <property type="nucleotide sequence ID" value="NZ_BAAABO010000016.1"/>
</dbReference>
<keyword evidence="2" id="KW-0456">Lyase</keyword>
<protein>
    <submittedName>
        <fullName evidence="2">Lyase</fullName>
    </submittedName>
</protein>